<evidence type="ECO:0000313" key="2">
    <source>
        <dbReference type="EMBL" id="MFB9731034.1"/>
    </source>
</evidence>
<reference evidence="2 3" key="1">
    <citation type="submission" date="2024-09" db="EMBL/GenBank/DDBJ databases">
        <authorList>
            <person name="Sun Q."/>
            <person name="Mori K."/>
        </authorList>
    </citation>
    <scope>NUCLEOTIDE SEQUENCE [LARGE SCALE GENOMIC DNA]</scope>
    <source>
        <strain evidence="2 3">JCM 12763</strain>
    </source>
</reference>
<dbReference type="RefSeq" id="WP_141337340.1">
    <property type="nucleotide sequence ID" value="NZ_JBHMAX010000006.1"/>
</dbReference>
<dbReference type="Proteomes" id="UP001589613">
    <property type="component" value="Unassembled WGS sequence"/>
</dbReference>
<evidence type="ECO:0000313" key="3">
    <source>
        <dbReference type="Proteomes" id="UP001589613"/>
    </source>
</evidence>
<dbReference type="EMBL" id="JBHMAX010000006">
    <property type="protein sequence ID" value="MFB9731034.1"/>
    <property type="molecule type" value="Genomic_DNA"/>
</dbReference>
<organism evidence="2 3">
    <name type="scientific">Ornithinimicrobium kibberense</name>
    <dbReference type="NCBI Taxonomy" id="282060"/>
    <lineage>
        <taxon>Bacteria</taxon>
        <taxon>Bacillati</taxon>
        <taxon>Actinomycetota</taxon>
        <taxon>Actinomycetes</taxon>
        <taxon>Micrococcales</taxon>
        <taxon>Ornithinimicrobiaceae</taxon>
        <taxon>Ornithinimicrobium</taxon>
    </lineage>
</organism>
<proteinExistence type="predicted"/>
<feature type="transmembrane region" description="Helical" evidence="1">
    <location>
        <begin position="52"/>
        <end position="73"/>
    </location>
</feature>
<sequence>MGLLTTLGTLRSWSARRWLVAAATAVATAVFIGVPTDLIPNPVFGRDVPVTWWAWPSLAVSSVLAGLLTATYVRSPVDPEAPGAESSRRRGLAGGLLTFFAVGCPVCNKLVLLALGYAGAMTWFQPVQPVLQVIAVALLGLALVQRLRGELACGLPSTSERTIRA</sequence>
<keyword evidence="3" id="KW-1185">Reference proteome</keyword>
<feature type="transmembrane region" description="Helical" evidence="1">
    <location>
        <begin position="18"/>
        <end position="40"/>
    </location>
</feature>
<name>A0ABV5UZQ2_9MICO</name>
<feature type="transmembrane region" description="Helical" evidence="1">
    <location>
        <begin position="123"/>
        <end position="144"/>
    </location>
</feature>
<accession>A0ABV5UZQ2</accession>
<keyword evidence="1" id="KW-1133">Transmembrane helix</keyword>
<keyword evidence="1" id="KW-0472">Membrane</keyword>
<keyword evidence="1" id="KW-0812">Transmembrane</keyword>
<protein>
    <recommendedName>
        <fullName evidence="4">Integral membrane protein</fullName>
    </recommendedName>
</protein>
<gene>
    <name evidence="2" type="ORF">ACFFN0_03140</name>
</gene>
<evidence type="ECO:0008006" key="4">
    <source>
        <dbReference type="Google" id="ProtNLM"/>
    </source>
</evidence>
<feature type="transmembrane region" description="Helical" evidence="1">
    <location>
        <begin position="94"/>
        <end position="117"/>
    </location>
</feature>
<comment type="caution">
    <text evidence="2">The sequence shown here is derived from an EMBL/GenBank/DDBJ whole genome shotgun (WGS) entry which is preliminary data.</text>
</comment>
<evidence type="ECO:0000256" key="1">
    <source>
        <dbReference type="SAM" id="Phobius"/>
    </source>
</evidence>